<feature type="repeat" description="PPR" evidence="2">
    <location>
        <begin position="159"/>
        <end position="193"/>
    </location>
</feature>
<evidence type="ECO:0000256" key="2">
    <source>
        <dbReference type="PROSITE-ProRule" id="PRU00708"/>
    </source>
</evidence>
<evidence type="ECO:0000313" key="3">
    <source>
        <dbReference type="EMBL" id="ERM93918.1"/>
    </source>
</evidence>
<sequence>MALLKSCKTPEALRQTHAHLLVTQSLDPVCEAQLVASYAGVLGLAHARQAFLSLPHKALASWNALLVACIGHGQAREALDLYARALARSLRPDSSTYTLALKACTRLLAHETGLMVHARVAKCGHVRDVFVGSGLLNLYAKCSRLCEARRVFDEMTKRDLVSWTSMVTGYSQNGFGNEAFAVFREMEYEGVRADSVVMVGLVQACTNLGVVKLGSSIHGYVIRRDIKVDVVLETSLVDLYVKFGFLERAQRMFDRMDDRNLVSWSAMVSGYAQNGFAADAISFFIEMQEEGFSPDVVALVSVLLACSHLGLLHHGKSVHCFVMKTLEFDVVSGTALVDMYAKCGSLGKAHVLFDQISSRDAIAWNAMISSYGMHGNGEAALSLFTQMLETPSKPDHATFASLLSACSHAGLVEEGMIWFDRMVREFHISPYEKHYACLVDLLARAGQLEKAYNIIQSMEFEPGISVWGALLAGCRNYKETKLGVLIAKIVCDLKPDDPGMYALASNVFAMAKR</sequence>
<dbReference type="AlphaFoldDB" id="W1NES9"/>
<name>W1NES9_AMBTC</name>
<dbReference type="PANTHER" id="PTHR47926">
    <property type="entry name" value="PENTATRICOPEPTIDE REPEAT-CONTAINING PROTEIN"/>
    <property type="match status" value="1"/>
</dbReference>
<dbReference type="InterPro" id="IPR011990">
    <property type="entry name" value="TPR-like_helical_dom_sf"/>
</dbReference>
<dbReference type="NCBIfam" id="TIGR00756">
    <property type="entry name" value="PPR"/>
    <property type="match status" value="3"/>
</dbReference>
<organism evidence="3 4">
    <name type="scientific">Amborella trichopoda</name>
    <dbReference type="NCBI Taxonomy" id="13333"/>
    <lineage>
        <taxon>Eukaryota</taxon>
        <taxon>Viridiplantae</taxon>
        <taxon>Streptophyta</taxon>
        <taxon>Embryophyta</taxon>
        <taxon>Tracheophyta</taxon>
        <taxon>Spermatophyta</taxon>
        <taxon>Magnoliopsida</taxon>
        <taxon>Amborellales</taxon>
        <taxon>Amborellaceae</taxon>
        <taxon>Amborella</taxon>
    </lineage>
</organism>
<gene>
    <name evidence="3" type="ORF">AMTR_s00137p00065490</name>
</gene>
<dbReference type="GO" id="GO:0003723">
    <property type="term" value="F:RNA binding"/>
    <property type="evidence" value="ECO:0000318"/>
    <property type="project" value="GO_Central"/>
</dbReference>
<dbReference type="HOGENOM" id="CLU_002706_0_6_1"/>
<dbReference type="Gramene" id="ERM93918">
    <property type="protein sequence ID" value="ERM93918"/>
    <property type="gene ID" value="AMTR_s00137p00065490"/>
</dbReference>
<dbReference type="FunFam" id="1.25.40.10:FF:000344">
    <property type="entry name" value="Pentatricopeptide repeat-containing protein"/>
    <property type="match status" value="1"/>
</dbReference>
<evidence type="ECO:0008006" key="5">
    <source>
        <dbReference type="Google" id="ProtNLM"/>
    </source>
</evidence>
<accession>W1NES9</accession>
<dbReference type="eggNOG" id="KOG4197">
    <property type="taxonomic scope" value="Eukaryota"/>
</dbReference>
<dbReference type="Proteomes" id="UP000017836">
    <property type="component" value="Unassembled WGS sequence"/>
</dbReference>
<dbReference type="InterPro" id="IPR002885">
    <property type="entry name" value="PPR_rpt"/>
</dbReference>
<dbReference type="Pfam" id="PF13041">
    <property type="entry name" value="PPR_2"/>
    <property type="match status" value="1"/>
</dbReference>
<dbReference type="Gene3D" id="1.25.40.10">
    <property type="entry name" value="Tetratricopeptide repeat domain"/>
    <property type="match status" value="4"/>
</dbReference>
<evidence type="ECO:0000313" key="4">
    <source>
        <dbReference type="Proteomes" id="UP000017836"/>
    </source>
</evidence>
<proteinExistence type="predicted"/>
<feature type="repeat" description="PPR" evidence="2">
    <location>
        <begin position="58"/>
        <end position="92"/>
    </location>
</feature>
<feature type="repeat" description="PPR" evidence="2">
    <location>
        <begin position="360"/>
        <end position="394"/>
    </location>
</feature>
<dbReference type="EMBL" id="KI397541">
    <property type="protein sequence ID" value="ERM93918.1"/>
    <property type="molecule type" value="Genomic_DNA"/>
</dbReference>
<dbReference type="FunFam" id="1.25.40.10:FF:000031">
    <property type="entry name" value="Pentatricopeptide repeat-containing protein mitochondrial"/>
    <property type="match status" value="1"/>
</dbReference>
<dbReference type="FunFam" id="1.25.40.10:FF:000090">
    <property type="entry name" value="Pentatricopeptide repeat-containing protein, chloroplastic"/>
    <property type="match status" value="1"/>
</dbReference>
<dbReference type="PROSITE" id="PS51375">
    <property type="entry name" value="PPR"/>
    <property type="match status" value="5"/>
</dbReference>
<reference evidence="4" key="1">
    <citation type="journal article" date="2013" name="Science">
        <title>The Amborella genome and the evolution of flowering plants.</title>
        <authorList>
            <consortium name="Amborella Genome Project"/>
        </authorList>
    </citation>
    <scope>NUCLEOTIDE SEQUENCE [LARGE SCALE GENOMIC DNA]</scope>
</reference>
<keyword evidence="1" id="KW-0677">Repeat</keyword>
<dbReference type="Pfam" id="PF01535">
    <property type="entry name" value="PPR"/>
    <property type="match status" value="7"/>
</dbReference>
<feature type="repeat" description="PPR" evidence="2">
    <location>
        <begin position="395"/>
        <end position="425"/>
    </location>
</feature>
<dbReference type="GO" id="GO:0009451">
    <property type="term" value="P:RNA modification"/>
    <property type="evidence" value="ECO:0000318"/>
    <property type="project" value="GO_Central"/>
</dbReference>
<dbReference type="InterPro" id="IPR046960">
    <property type="entry name" value="PPR_At4g14850-like_plant"/>
</dbReference>
<keyword evidence="4" id="KW-1185">Reference proteome</keyword>
<dbReference type="PANTHER" id="PTHR47926:SF461">
    <property type="entry name" value="PENTATRICOPEPTIDE REPEAT SUPERFAMILY PROTEIN"/>
    <property type="match status" value="1"/>
</dbReference>
<protein>
    <recommendedName>
        <fullName evidence="5">Pentacotripeptide-repeat region of PRORP domain-containing protein</fullName>
    </recommendedName>
</protein>
<feature type="repeat" description="PPR" evidence="2">
    <location>
        <begin position="260"/>
        <end position="294"/>
    </location>
</feature>
<evidence type="ECO:0000256" key="1">
    <source>
        <dbReference type="ARBA" id="ARBA00022737"/>
    </source>
</evidence>
<dbReference type="OMA" id="FRNMQAS"/>